<evidence type="ECO:0000256" key="5">
    <source>
        <dbReference type="ARBA" id="ARBA00022917"/>
    </source>
</evidence>
<evidence type="ECO:0000256" key="7">
    <source>
        <dbReference type="ARBA" id="ARBA00025526"/>
    </source>
</evidence>
<dbReference type="GO" id="GO:0003723">
    <property type="term" value="F:RNA binding"/>
    <property type="evidence" value="ECO:0007669"/>
    <property type="project" value="InterPro"/>
</dbReference>
<protein>
    <recommendedName>
        <fullName evidence="2">Selenocysteine-specific elongation factor</fullName>
    </recommendedName>
    <alternativeName>
        <fullName evidence="8">SelB translation factor</fullName>
    </alternativeName>
</protein>
<comment type="subcellular location">
    <subcellularLocation>
        <location evidence="1">Cytoplasm</location>
    </subcellularLocation>
</comment>
<evidence type="ECO:0000256" key="3">
    <source>
        <dbReference type="ARBA" id="ARBA00022490"/>
    </source>
</evidence>
<dbReference type="InterPro" id="IPR036390">
    <property type="entry name" value="WH_DNA-bd_sf"/>
</dbReference>
<dbReference type="Gene3D" id="1.10.10.10">
    <property type="entry name" value="Winged helix-like DNA-binding domain superfamily/Winged helix DNA-binding domain"/>
    <property type="match status" value="1"/>
</dbReference>
<dbReference type="Gene3D" id="3.40.50.300">
    <property type="entry name" value="P-loop containing nucleotide triphosphate hydrolases"/>
    <property type="match status" value="1"/>
</dbReference>
<evidence type="ECO:0000313" key="11">
    <source>
        <dbReference type="Proteomes" id="UP000215126"/>
    </source>
</evidence>
<evidence type="ECO:0000256" key="1">
    <source>
        <dbReference type="ARBA" id="ARBA00004496"/>
    </source>
</evidence>
<evidence type="ECO:0000256" key="6">
    <source>
        <dbReference type="ARBA" id="ARBA00023134"/>
    </source>
</evidence>
<gene>
    <name evidence="10" type="primary">selB</name>
    <name evidence="10" type="ORF">SAMEA4530655_03258</name>
</gene>
<dbReference type="SUPFAM" id="SSF46785">
    <property type="entry name" value="Winged helix' DNA-binding domain"/>
    <property type="match status" value="3"/>
</dbReference>
<evidence type="ECO:0000313" key="10">
    <source>
        <dbReference type="EMBL" id="SNU86389.1"/>
    </source>
</evidence>
<dbReference type="InterPro" id="IPR004161">
    <property type="entry name" value="EFTu-like_2"/>
</dbReference>
<dbReference type="RefSeq" id="WP_039399601.1">
    <property type="nucleotide sequence ID" value="NZ_AP028930.1"/>
</dbReference>
<dbReference type="Pfam" id="PF09106">
    <property type="entry name" value="WHD_2nd_SelB"/>
    <property type="match status" value="1"/>
</dbReference>
<dbReference type="NCBIfam" id="TIGR00475">
    <property type="entry name" value="selB"/>
    <property type="match status" value="1"/>
</dbReference>
<reference evidence="10 11" key="1">
    <citation type="submission" date="2017-06" db="EMBL/GenBank/DDBJ databases">
        <authorList>
            <consortium name="Pathogen Informatics"/>
        </authorList>
    </citation>
    <scope>NUCLEOTIDE SEQUENCE [LARGE SCALE GENOMIC DNA]</scope>
    <source>
        <strain evidence="10 11">NCTC13161</strain>
    </source>
</reference>
<dbReference type="EMBL" id="LT906435">
    <property type="protein sequence ID" value="SNU86389.1"/>
    <property type="molecule type" value="Genomic_DNA"/>
</dbReference>
<dbReference type="AlphaFoldDB" id="A0A239SM76"/>
<dbReference type="CDD" id="cd15491">
    <property type="entry name" value="selB_III"/>
    <property type="match status" value="1"/>
</dbReference>
<dbReference type="Pfam" id="PF09107">
    <property type="entry name" value="WHD_3rd_SelB"/>
    <property type="match status" value="1"/>
</dbReference>
<dbReference type="SUPFAM" id="SSF50465">
    <property type="entry name" value="EF-Tu/eEF-1alpha/eIF2-gamma C-terminal domain"/>
    <property type="match status" value="1"/>
</dbReference>
<dbReference type="Pfam" id="PF00009">
    <property type="entry name" value="GTP_EFTU"/>
    <property type="match status" value="1"/>
</dbReference>
<dbReference type="Pfam" id="PF03144">
    <property type="entry name" value="GTP_EFTU_D2"/>
    <property type="match status" value="1"/>
</dbReference>
<dbReference type="CDD" id="cd04171">
    <property type="entry name" value="SelB"/>
    <property type="match status" value="1"/>
</dbReference>
<dbReference type="KEGG" id="pspu:NA29_20415"/>
<dbReference type="GeneID" id="88095874"/>
<keyword evidence="3" id="KW-0963">Cytoplasm</keyword>
<dbReference type="Pfam" id="PF21214">
    <property type="entry name" value="WHD_2nd_SelB_bact"/>
    <property type="match status" value="1"/>
</dbReference>
<dbReference type="PRINTS" id="PR00315">
    <property type="entry name" value="ELONGATNFCT"/>
</dbReference>
<dbReference type="InterPro" id="IPR027417">
    <property type="entry name" value="P-loop_NTPase"/>
</dbReference>
<dbReference type="GO" id="GO:0001514">
    <property type="term" value="P:selenocysteine incorporation"/>
    <property type="evidence" value="ECO:0007669"/>
    <property type="project" value="InterPro"/>
</dbReference>
<dbReference type="Gene3D" id="1.10.10.2770">
    <property type="match status" value="1"/>
</dbReference>
<evidence type="ECO:0000259" key="9">
    <source>
        <dbReference type="PROSITE" id="PS51722"/>
    </source>
</evidence>
<dbReference type="OrthoDB" id="9803139at2"/>
<dbReference type="InterPro" id="IPR004535">
    <property type="entry name" value="Transl_elong_SelB"/>
</dbReference>
<dbReference type="SUPFAM" id="SSF50447">
    <property type="entry name" value="Translation proteins"/>
    <property type="match status" value="1"/>
</dbReference>
<keyword evidence="11" id="KW-1185">Reference proteome</keyword>
<organism evidence="10 11">
    <name type="scientific">Pandoraea sputorum</name>
    <dbReference type="NCBI Taxonomy" id="93222"/>
    <lineage>
        <taxon>Bacteria</taxon>
        <taxon>Pseudomonadati</taxon>
        <taxon>Pseudomonadota</taxon>
        <taxon>Betaproteobacteria</taxon>
        <taxon>Burkholderiales</taxon>
        <taxon>Burkholderiaceae</taxon>
        <taxon>Pandoraea</taxon>
    </lineage>
</organism>
<comment type="function">
    <text evidence="7">Translation factor necessary for the incorporation of selenocysteine into proteins. It probably replaces EF-Tu for the insertion of selenocysteine directed by the UGA codon. SelB binds GTP and GDP.</text>
</comment>
<dbReference type="PANTHER" id="PTHR43721:SF22">
    <property type="entry name" value="ELONGATION FACTOR TU, MITOCHONDRIAL"/>
    <property type="match status" value="1"/>
</dbReference>
<dbReference type="InterPro" id="IPR036388">
    <property type="entry name" value="WH-like_DNA-bd_sf"/>
</dbReference>
<dbReference type="InterPro" id="IPR015191">
    <property type="entry name" value="SelB_WHD4"/>
</dbReference>
<dbReference type="InterPro" id="IPR057335">
    <property type="entry name" value="Beta-barrel_SelB"/>
</dbReference>
<dbReference type="InterPro" id="IPR009000">
    <property type="entry name" value="Transl_B-barrel_sf"/>
</dbReference>
<keyword evidence="5" id="KW-0648">Protein biosynthesis</keyword>
<keyword evidence="6" id="KW-0342">GTP-binding</keyword>
<dbReference type="Gene3D" id="2.40.30.10">
    <property type="entry name" value="Translation factors"/>
    <property type="match status" value="1"/>
</dbReference>
<sequence>MIVGTAGHIDHGKTSLVRALTGVDTDRLKEEKARGISIELGYAYTPLPDGEVLGFIDVPGHEKLIHTMAAGAVGIDFALLVIAADDGIMPQTREHLAILTMLGVKRGVVALSKADRVDGARLDAVTQEISQWLANTPLAQADVVPVSATTPGDAGVATLREHLTQAADALRASGNAMRRDDALFRLAVDRVFTLAGHGTVVTGTAFAGMVRVGDNLTVMPQGLPVRVRSIHAQNRPVEADKAGRAGERCALNLAGIERDQLKRGDWIVASGLSSPSTHVDVDMHWLDGSAPLTQWFPLHVHLGTTHVQARTVLLGGDTLAPGASMRVQLVFDTPVCTMPGDRFIVRNPQATATVGGGRVLDPAAPERKRRSAGRLAWLDAVAQYLDGNGLSALLTQAPYGLTSQQVVAITGLPASQWSWPSDAVVLSGGEGESLAFSPQAWEAMRARVVASLGDYHARMPDEPGLDAARLGRMTWPSLEASRWRIVVQALLSEGAVTRTGAWWHLPTHRVEMTAEETALAEALLPKVAQGRFDPPWVRDMGRDLNVPEERVRAVLRKLARQGRVHQIVKDLFYDDACVQALADIVAEGDGRVEAGAFRDATGLGRKRAIQILEFFDRAGYTRRVGDRHVRRPGVAWGAA</sequence>
<dbReference type="PROSITE" id="PS51722">
    <property type="entry name" value="G_TR_2"/>
    <property type="match status" value="1"/>
</dbReference>
<keyword evidence="4" id="KW-0547">Nucleotide-binding</keyword>
<dbReference type="InterPro" id="IPR015190">
    <property type="entry name" value="Elong_fac_SelB-wing-hlx_typ-2"/>
</dbReference>
<proteinExistence type="predicted"/>
<dbReference type="PANTHER" id="PTHR43721">
    <property type="entry name" value="ELONGATION FACTOR TU-RELATED"/>
    <property type="match status" value="1"/>
</dbReference>
<dbReference type="InterPro" id="IPR031157">
    <property type="entry name" value="G_TR_CS"/>
</dbReference>
<feature type="domain" description="Tr-type G" evidence="9">
    <location>
        <begin position="1"/>
        <end position="171"/>
    </location>
</feature>
<dbReference type="PROSITE" id="PS00301">
    <property type="entry name" value="G_TR_1"/>
    <property type="match status" value="1"/>
</dbReference>
<dbReference type="GO" id="GO:0005525">
    <property type="term" value="F:GTP binding"/>
    <property type="evidence" value="ECO:0007669"/>
    <property type="project" value="UniProtKB-KW"/>
</dbReference>
<accession>A0A239SM76</accession>
<dbReference type="SUPFAM" id="SSF52540">
    <property type="entry name" value="P-loop containing nucleoside triphosphate hydrolases"/>
    <property type="match status" value="1"/>
</dbReference>
<dbReference type="InterPro" id="IPR048931">
    <property type="entry name" value="WHD_2nd_SelB_bact"/>
</dbReference>
<dbReference type="Proteomes" id="UP000215126">
    <property type="component" value="Chromosome 1"/>
</dbReference>
<dbReference type="GO" id="GO:0003924">
    <property type="term" value="F:GTPase activity"/>
    <property type="evidence" value="ECO:0007669"/>
    <property type="project" value="InterPro"/>
</dbReference>
<dbReference type="GO" id="GO:0005737">
    <property type="term" value="C:cytoplasm"/>
    <property type="evidence" value="ECO:0007669"/>
    <property type="project" value="UniProtKB-SubCell"/>
</dbReference>
<dbReference type="InterPro" id="IPR000795">
    <property type="entry name" value="T_Tr_GTP-bd_dom"/>
</dbReference>
<evidence type="ECO:0000256" key="8">
    <source>
        <dbReference type="ARBA" id="ARBA00031615"/>
    </source>
</evidence>
<dbReference type="InterPro" id="IPR009001">
    <property type="entry name" value="Transl_elong_EF1A/Init_IF2_C"/>
</dbReference>
<dbReference type="GO" id="GO:0003746">
    <property type="term" value="F:translation elongation factor activity"/>
    <property type="evidence" value="ECO:0007669"/>
    <property type="project" value="InterPro"/>
</dbReference>
<name>A0A239SM76_9BURK</name>
<dbReference type="CDD" id="cd03696">
    <property type="entry name" value="SelB_II"/>
    <property type="match status" value="1"/>
</dbReference>
<evidence type="ECO:0000256" key="2">
    <source>
        <dbReference type="ARBA" id="ARBA00015953"/>
    </source>
</evidence>
<dbReference type="Pfam" id="PF25461">
    <property type="entry name" value="Beta-barrel_SelB"/>
    <property type="match status" value="1"/>
</dbReference>
<dbReference type="STRING" id="93222.NA29_20415"/>
<evidence type="ECO:0000256" key="4">
    <source>
        <dbReference type="ARBA" id="ARBA00022741"/>
    </source>
</evidence>
<dbReference type="InterPro" id="IPR050055">
    <property type="entry name" value="EF-Tu_GTPase"/>
</dbReference>